<dbReference type="Proteomes" id="UP000748752">
    <property type="component" value="Unassembled WGS sequence"/>
</dbReference>
<evidence type="ECO:0000313" key="2">
    <source>
        <dbReference type="EMBL" id="MBK1632778.1"/>
    </source>
</evidence>
<evidence type="ECO:0000313" key="3">
    <source>
        <dbReference type="Proteomes" id="UP000748752"/>
    </source>
</evidence>
<dbReference type="SUPFAM" id="SSF47598">
    <property type="entry name" value="Ribbon-helix-helix"/>
    <property type="match status" value="1"/>
</dbReference>
<reference evidence="2 3" key="1">
    <citation type="journal article" date="2020" name="Microorganisms">
        <title>Osmotic Adaptation and Compatible Solute Biosynthesis of Phototrophic Bacteria as Revealed from Genome Analyses.</title>
        <authorList>
            <person name="Imhoff J.F."/>
            <person name="Rahn T."/>
            <person name="Kunzel S."/>
            <person name="Keller A."/>
            <person name="Neulinger S.C."/>
        </authorList>
    </citation>
    <scope>NUCLEOTIDE SEQUENCE [LARGE SCALE GENOMIC DNA]</scope>
    <source>
        <strain evidence="2 3">DSM 6210</strain>
    </source>
</reference>
<protein>
    <recommendedName>
        <fullName evidence="4">Ribbon-helix-helix protein, CopG family</fullName>
    </recommendedName>
</protein>
<comment type="caution">
    <text evidence="2">The sequence shown here is derived from an EMBL/GenBank/DDBJ whole genome shotgun (WGS) entry which is preliminary data.</text>
</comment>
<proteinExistence type="predicted"/>
<evidence type="ECO:0000256" key="1">
    <source>
        <dbReference type="SAM" id="MobiDB-lite"/>
    </source>
</evidence>
<keyword evidence="3" id="KW-1185">Reference proteome</keyword>
<dbReference type="InterPro" id="IPR010985">
    <property type="entry name" value="Ribbon_hlx_hlx"/>
</dbReference>
<organism evidence="2 3">
    <name type="scientific">Thiohalocapsa halophila</name>
    <dbReference type="NCBI Taxonomy" id="69359"/>
    <lineage>
        <taxon>Bacteria</taxon>
        <taxon>Pseudomonadati</taxon>
        <taxon>Pseudomonadota</taxon>
        <taxon>Gammaproteobacteria</taxon>
        <taxon>Chromatiales</taxon>
        <taxon>Chromatiaceae</taxon>
        <taxon>Thiohalocapsa</taxon>
    </lineage>
</organism>
<sequence length="84" mass="9819">MARLTVRQIDRADKEWLQNEAARQQLSMEELVRRLIHVKRQQSMEKSSPSDIVRRHFGPQGGIDLGERRRFGFDMPTFPEADAP</sequence>
<dbReference type="EMBL" id="NRRV01000057">
    <property type="protein sequence ID" value="MBK1632778.1"/>
    <property type="molecule type" value="Genomic_DNA"/>
</dbReference>
<feature type="region of interest" description="Disordered" evidence="1">
    <location>
        <begin position="40"/>
        <end position="84"/>
    </location>
</feature>
<accession>A0ABS1CLH5</accession>
<name>A0ABS1CLH5_9GAMM</name>
<gene>
    <name evidence="2" type="ORF">CKO31_18905</name>
</gene>
<dbReference type="RefSeq" id="WP_200240577.1">
    <property type="nucleotide sequence ID" value="NZ_NRRV01000057.1"/>
</dbReference>
<evidence type="ECO:0008006" key="4">
    <source>
        <dbReference type="Google" id="ProtNLM"/>
    </source>
</evidence>